<dbReference type="PANTHER" id="PTHR10807:SF8">
    <property type="entry name" value="PHOSPHATIDYLINOSITOL-3-PHOSPHATE PHOSPHATASE"/>
    <property type="match status" value="1"/>
</dbReference>
<dbReference type="GO" id="GO:0004438">
    <property type="term" value="F:phosphatidylinositol-3-phosphate phosphatase activity"/>
    <property type="evidence" value="ECO:0007669"/>
    <property type="project" value="TreeGrafter"/>
</dbReference>
<keyword evidence="5 13" id="KW-0863">Zinc-finger</keyword>
<dbReference type="GO" id="GO:0005737">
    <property type="term" value="C:cytoplasm"/>
    <property type="evidence" value="ECO:0007669"/>
    <property type="project" value="TreeGrafter"/>
</dbReference>
<dbReference type="Pfam" id="PF01363">
    <property type="entry name" value="FYVE"/>
    <property type="match status" value="1"/>
</dbReference>
<dbReference type="SUPFAM" id="SSF50729">
    <property type="entry name" value="PH domain-like"/>
    <property type="match status" value="1"/>
</dbReference>
<dbReference type="PROSITE" id="PS00383">
    <property type="entry name" value="TYR_PHOSPHATASE_1"/>
    <property type="match status" value="1"/>
</dbReference>
<comment type="subcellular location">
    <subcellularLocation>
        <location evidence="1">Membrane</location>
    </subcellularLocation>
</comment>
<dbReference type="InterPro" id="IPR003595">
    <property type="entry name" value="Tyr_Pase_cat"/>
</dbReference>
<dbReference type="SUPFAM" id="SSF57903">
    <property type="entry name" value="FYVE/PHD zinc finger"/>
    <property type="match status" value="1"/>
</dbReference>
<dbReference type="InterPro" id="IPR013083">
    <property type="entry name" value="Znf_RING/FYVE/PHD"/>
</dbReference>
<dbReference type="EMBL" id="JARAKH010000049">
    <property type="protein sequence ID" value="KAK8375981.1"/>
    <property type="molecule type" value="Genomic_DNA"/>
</dbReference>
<dbReference type="Pfam" id="PF21098">
    <property type="entry name" value="PH-GRAM_MTMR6-like"/>
    <property type="match status" value="1"/>
</dbReference>
<dbReference type="Gene3D" id="2.30.29.30">
    <property type="entry name" value="Pleckstrin-homology domain (PH domain)/Phosphotyrosine-binding domain (PTB)"/>
    <property type="match status" value="1"/>
</dbReference>
<organism evidence="17 18">
    <name type="scientific">Scylla paramamosain</name>
    <name type="common">Mud crab</name>
    <dbReference type="NCBI Taxonomy" id="85552"/>
    <lineage>
        <taxon>Eukaryota</taxon>
        <taxon>Metazoa</taxon>
        <taxon>Ecdysozoa</taxon>
        <taxon>Arthropoda</taxon>
        <taxon>Crustacea</taxon>
        <taxon>Multicrustacea</taxon>
        <taxon>Malacostraca</taxon>
        <taxon>Eumalacostraca</taxon>
        <taxon>Eucarida</taxon>
        <taxon>Decapoda</taxon>
        <taxon>Pleocyemata</taxon>
        <taxon>Brachyura</taxon>
        <taxon>Eubrachyura</taxon>
        <taxon>Portunoidea</taxon>
        <taxon>Portunidae</taxon>
        <taxon>Portuninae</taxon>
        <taxon>Scylla</taxon>
    </lineage>
</organism>
<keyword evidence="18" id="KW-1185">Reference proteome</keyword>
<dbReference type="CDD" id="cd14532">
    <property type="entry name" value="PTP-MTMR6-like"/>
    <property type="match status" value="1"/>
</dbReference>
<feature type="active site" description="Phosphocysteine intermediate" evidence="11">
    <location>
        <position position="423"/>
    </location>
</feature>
<dbReference type="Gene3D" id="3.30.40.10">
    <property type="entry name" value="Zinc/RING finger domain, C3HC4 (zinc finger)"/>
    <property type="match status" value="1"/>
</dbReference>
<dbReference type="GO" id="GO:0046856">
    <property type="term" value="P:phosphatidylinositol dephosphorylation"/>
    <property type="evidence" value="ECO:0007669"/>
    <property type="project" value="TreeGrafter"/>
</dbReference>
<feature type="domain" description="FYVE-type" evidence="15">
    <location>
        <begin position="752"/>
        <end position="803"/>
    </location>
</feature>
<evidence type="ECO:0000256" key="6">
    <source>
        <dbReference type="ARBA" id="ARBA00022801"/>
    </source>
</evidence>
<feature type="compositionally biased region" description="Gly residues" evidence="14">
    <location>
        <begin position="38"/>
        <end position="59"/>
    </location>
</feature>
<feature type="binding site" evidence="12">
    <location>
        <begin position="361"/>
        <end position="362"/>
    </location>
    <ligand>
        <name>substrate</name>
    </ligand>
</feature>
<dbReference type="CDD" id="cd15738">
    <property type="entry name" value="FYVE_MTMR_unchar"/>
    <property type="match status" value="1"/>
</dbReference>
<keyword evidence="7" id="KW-0862">Zinc</keyword>
<evidence type="ECO:0000256" key="8">
    <source>
        <dbReference type="ARBA" id="ARBA00023098"/>
    </source>
</evidence>
<dbReference type="InterPro" id="IPR011993">
    <property type="entry name" value="PH-like_dom_sf"/>
</dbReference>
<dbReference type="GO" id="GO:0008270">
    <property type="term" value="F:zinc ion binding"/>
    <property type="evidence" value="ECO:0007669"/>
    <property type="project" value="UniProtKB-KW"/>
</dbReference>
<keyword evidence="4" id="KW-0479">Metal-binding</keyword>
<evidence type="ECO:0000256" key="11">
    <source>
        <dbReference type="PIRSR" id="PIRSR630564-1"/>
    </source>
</evidence>
<dbReference type="FunFam" id="2.30.29.30:FF:000135">
    <property type="entry name" value="Myotubularin related protein 6"/>
    <property type="match status" value="1"/>
</dbReference>
<dbReference type="EC" id="3.1.3.95" evidence="3"/>
<dbReference type="GO" id="GO:0052629">
    <property type="term" value="F:phosphatidylinositol-3,5-bisphosphate 3-phosphatase activity"/>
    <property type="evidence" value="ECO:0007669"/>
    <property type="project" value="UniProtKB-EC"/>
</dbReference>
<feature type="region of interest" description="Disordered" evidence="14">
    <location>
        <begin position="38"/>
        <end position="61"/>
    </location>
</feature>
<evidence type="ECO:0000256" key="7">
    <source>
        <dbReference type="ARBA" id="ARBA00022833"/>
    </source>
</evidence>
<evidence type="ECO:0000256" key="3">
    <source>
        <dbReference type="ARBA" id="ARBA00012903"/>
    </source>
</evidence>
<dbReference type="InterPro" id="IPR010569">
    <property type="entry name" value="Myotubularin-like_Pase_dom"/>
</dbReference>
<dbReference type="SUPFAM" id="SSF52799">
    <property type="entry name" value="(Phosphotyrosine protein) phosphatases II"/>
    <property type="match status" value="1"/>
</dbReference>
<gene>
    <name evidence="17" type="ORF">O3P69_008600</name>
</gene>
<keyword evidence="6" id="KW-0378">Hydrolase</keyword>
<evidence type="ECO:0000256" key="1">
    <source>
        <dbReference type="ARBA" id="ARBA00004370"/>
    </source>
</evidence>
<dbReference type="SMART" id="SM00064">
    <property type="entry name" value="FYVE"/>
    <property type="match status" value="1"/>
</dbReference>
<dbReference type="InterPro" id="IPR000306">
    <property type="entry name" value="Znf_FYVE"/>
</dbReference>
<dbReference type="SMART" id="SM00404">
    <property type="entry name" value="PTPc_motif"/>
    <property type="match status" value="1"/>
</dbReference>
<dbReference type="AlphaFoldDB" id="A0AAW0SMG9"/>
<evidence type="ECO:0000256" key="5">
    <source>
        <dbReference type="ARBA" id="ARBA00022771"/>
    </source>
</evidence>
<evidence type="ECO:0000256" key="2">
    <source>
        <dbReference type="ARBA" id="ARBA00007471"/>
    </source>
</evidence>
<feature type="binding site" evidence="12">
    <location>
        <begin position="423"/>
        <end position="429"/>
    </location>
    <ligand>
        <name>substrate</name>
    </ligand>
</feature>
<evidence type="ECO:0000256" key="14">
    <source>
        <dbReference type="SAM" id="MobiDB-lite"/>
    </source>
</evidence>
<dbReference type="InterPro" id="IPR048994">
    <property type="entry name" value="PH-GRAM_MTMR6-9"/>
</dbReference>
<feature type="domain" description="Myotubularin phosphatase" evidence="16">
    <location>
        <begin position="213"/>
        <end position="585"/>
    </location>
</feature>
<name>A0AAW0SMG9_SCYPA</name>
<evidence type="ECO:0000256" key="13">
    <source>
        <dbReference type="PROSITE-ProRule" id="PRU00091"/>
    </source>
</evidence>
<comment type="caution">
    <text evidence="17">The sequence shown here is derived from an EMBL/GenBank/DDBJ whole genome shotgun (WGS) entry which is preliminary data.</text>
</comment>
<dbReference type="InterPro" id="IPR017455">
    <property type="entry name" value="Znf_FYVE-rel"/>
</dbReference>
<evidence type="ECO:0000259" key="15">
    <source>
        <dbReference type="PROSITE" id="PS50178"/>
    </source>
</evidence>
<evidence type="ECO:0000313" key="17">
    <source>
        <dbReference type="EMBL" id="KAK8375981.1"/>
    </source>
</evidence>
<evidence type="ECO:0000259" key="16">
    <source>
        <dbReference type="PROSITE" id="PS51339"/>
    </source>
</evidence>
<dbReference type="Proteomes" id="UP001487740">
    <property type="component" value="Unassembled WGS sequence"/>
</dbReference>
<evidence type="ECO:0000256" key="10">
    <source>
        <dbReference type="ARBA" id="ARBA00032571"/>
    </source>
</evidence>
<comment type="similarity">
    <text evidence="2">Belongs to the protein-tyrosine phosphatase family. Non-receptor class myotubularin subfamily.</text>
</comment>
<keyword evidence="9" id="KW-0472">Membrane</keyword>
<dbReference type="CDD" id="cd13210">
    <property type="entry name" value="PH-GRAM_MTMR6-like"/>
    <property type="match status" value="1"/>
</dbReference>
<reference evidence="17 18" key="1">
    <citation type="submission" date="2023-03" db="EMBL/GenBank/DDBJ databases">
        <title>High-quality genome of Scylla paramamosain provides insights in environmental adaptation.</title>
        <authorList>
            <person name="Zhang L."/>
        </authorList>
    </citation>
    <scope>NUCLEOTIDE SEQUENCE [LARGE SCALE GENOMIC DNA]</scope>
    <source>
        <strain evidence="17">LZ_2023a</strain>
        <tissue evidence="17">Muscle</tissue>
    </source>
</reference>
<dbReference type="InterPro" id="IPR030564">
    <property type="entry name" value="Myotubularin"/>
</dbReference>
<dbReference type="PANTHER" id="PTHR10807">
    <property type="entry name" value="MYOTUBULARIN-RELATED"/>
    <property type="match status" value="1"/>
</dbReference>
<dbReference type="GO" id="GO:0016020">
    <property type="term" value="C:membrane"/>
    <property type="evidence" value="ECO:0007669"/>
    <property type="project" value="UniProtKB-SubCell"/>
</dbReference>
<accession>A0AAW0SMG9</accession>
<evidence type="ECO:0000256" key="12">
    <source>
        <dbReference type="PIRSR" id="PIRSR630564-2"/>
    </source>
</evidence>
<dbReference type="InterPro" id="IPR029021">
    <property type="entry name" value="Prot-tyrosine_phosphatase-like"/>
</dbReference>
<evidence type="ECO:0000256" key="4">
    <source>
        <dbReference type="ARBA" id="ARBA00022723"/>
    </source>
</evidence>
<keyword evidence="8" id="KW-0443">Lipid metabolism</keyword>
<dbReference type="PROSITE" id="PS51339">
    <property type="entry name" value="PPASE_MYOTUBULARIN"/>
    <property type="match status" value="1"/>
</dbReference>
<dbReference type="PROSITE" id="PS50178">
    <property type="entry name" value="ZF_FYVE"/>
    <property type="match status" value="1"/>
</dbReference>
<dbReference type="InterPro" id="IPR011011">
    <property type="entry name" value="Znf_FYVE_PHD"/>
</dbReference>
<dbReference type="InterPro" id="IPR016130">
    <property type="entry name" value="Tyr_Pase_AS"/>
</dbReference>
<dbReference type="Pfam" id="PF06602">
    <property type="entry name" value="Myotub-related"/>
    <property type="match status" value="1"/>
</dbReference>
<sequence>MSGENNSIVSGSDCCRRVIVVVLGAGDTVAGVGGGVEGGGGGGGGGGDSAGGGGIGGPVPGVVLRSGPTTTAMYRRIRSWVLDEHEEIMFRSHPVLKKVENVRLLDRFSSKRSTGTLYLTATHLIFVDPDAKKETWILHMHISSVDKLPLSTQGSPLQVRCKTFLAVTFVIPKERDCHDIYTSLLQLSQPVHLEDLYCFHYTASSDDLDKRSGWDLYNPAAEYHRMGVPCEAWAPTTLNHNYEICDTYPQELYVPASAPTKVILSSSKFRSKGRFPVLSYLHKNQAALCRSSQPLSGFSARCEEDEQLLDCILRSNPNTSHMIVVDTRPKINAMANRAAGKGYENEAYYENIKFHFSGIENIHVMRASLAKQIETCQLVPPSMNGFISGVESSGWLKHVRSVLDTAVFITSSMMEGVSVLVHCSDGWDRTAQTCALAQLLLDPYYRTIQGFQILIEKEWLAFGHKFTDRCGHIQGDPKEVSPIFTQFIDCVWQLQQILPSAFEFNERYLLVLHDHVFSCQFGTFIGNCQKDRVDLRLSERTYSLWGFIRSHVTEYRNPLYRRDSTTDVLRLTLCPQSVRFWRGMYNRFENGIHPREPLGDLLAATTEHTQSLSDQADYLTKRITWLKSELERRGRNTPRKAADGLCDNRILDEAQQNEGKVESLGVLGMQEIEESLVSVGALTVTHEADSDVTSDKIAPDTNFINPSHLIHGSGKKLMNQLLSHQALRAVSPELASVALDWKTFRNVKECSCSTPFDHFSRKHHCWRCGEVFCTRCIDKKTALPGHLSQQPVPVCRPCYKDVTRSVSVDTP</sequence>
<proteinExistence type="inferred from homology"/>
<evidence type="ECO:0000256" key="9">
    <source>
        <dbReference type="ARBA" id="ARBA00023136"/>
    </source>
</evidence>
<protein>
    <recommendedName>
        <fullName evidence="3">phosphatidylinositol-3,5-bisphosphate 3-phosphatase</fullName>
        <ecNumber evidence="3">3.1.3.95</ecNumber>
    </recommendedName>
    <alternativeName>
        <fullName evidence="10">Phosphatidylinositol-3,5-bisphosphate 3-phosphatase</fullName>
    </alternativeName>
</protein>
<evidence type="ECO:0000313" key="18">
    <source>
        <dbReference type="Proteomes" id="UP001487740"/>
    </source>
</evidence>